<dbReference type="Proteomes" id="UP000014729">
    <property type="component" value="Segment"/>
</dbReference>
<dbReference type="GeneID" id="15009912"/>
<keyword evidence="4" id="KW-1185">Reference proteome</keyword>
<evidence type="ECO:0000313" key="1">
    <source>
        <dbReference type="EMBL" id="AGH56713.1"/>
    </source>
</evidence>
<reference evidence="2 3" key="2">
    <citation type="journal article" date="2013" name="Proc. Natl. Acad. Sci. U.S.A.">
        <title>Twelve previously unknown phage genera are ubiquitous in global oceans.</title>
        <authorList>
            <person name="Holmfeldt K."/>
            <person name="Solonenko N."/>
            <person name="Shah M."/>
            <person name="Corrier K."/>
            <person name="Riemann L."/>
            <person name="Verberkmoes N.C."/>
            <person name="Sullivan M.B."/>
        </authorList>
    </citation>
    <scope>NUCLEOTIDE SEQUENCE [LARGE SCALE GENOMIC DNA]</scope>
    <source>
        <strain evidence="2">PhiST</strain>
    </source>
</reference>
<protein>
    <submittedName>
        <fullName evidence="1">Uncharacterized protein</fullName>
    </submittedName>
</protein>
<reference evidence="1 4" key="1">
    <citation type="submission" date="2010-11" db="EMBL/GenBank/DDBJ databases">
        <title>The Genome Sequence of Cellulophaga phage phiST.</title>
        <authorList>
            <consortium name="The Broad Institute Genome Sequencing Platform"/>
            <person name="Henn M.R."/>
            <person name="Reimann L."/>
            <person name="Holmfelt K."/>
            <person name="Levin J."/>
            <person name="Malboeuf C."/>
            <person name="Casali M."/>
            <person name="Russ C."/>
            <person name="Lennon N."/>
            <person name="Chapman S.B."/>
            <person name="Erlich R."/>
            <person name="Young S.K."/>
            <person name="Yandava C."/>
            <person name="Zeng Q."/>
            <person name="Alvarado L."/>
            <person name="Anderson S."/>
            <person name="Berlin A."/>
            <person name="Chen Z."/>
            <person name="Freedman E."/>
            <person name="Gellesch M."/>
            <person name="Goldberg J."/>
            <person name="Green L."/>
            <person name="Griggs A."/>
            <person name="Gujja S."/>
            <person name="Heilman E.R."/>
            <person name="Heiman D."/>
            <person name="Hollinger A."/>
            <person name="Howarth C."/>
            <person name="Larson L."/>
            <person name="Mehta T."/>
            <person name="Pearson M."/>
            <person name="Roberts A."/>
            <person name="Ryan E."/>
            <person name="Saif S."/>
            <person name="Shea T."/>
            <person name="Shenoy N."/>
            <person name="Sisk P."/>
            <person name="Stolte C."/>
            <person name="Sykes S."/>
            <person name="White J."/>
            <person name="Haas B."/>
            <person name="Nusbaum C."/>
            <person name="Birren B."/>
        </authorList>
    </citation>
    <scope>NUCLEOTIDE SEQUENCE [LARGE SCALE GENOMIC DNA]</scope>
    <source>
        <strain evidence="1">PhiST</strain>
        <strain evidence="4">phiST</strain>
    </source>
</reference>
<dbReference type="Proteomes" id="UP000203074">
    <property type="component" value="Segment"/>
</dbReference>
<evidence type="ECO:0000313" key="4">
    <source>
        <dbReference type="Proteomes" id="UP000203074"/>
    </source>
</evidence>
<evidence type="ECO:0000313" key="2">
    <source>
        <dbReference type="EMBL" id="AGO47235.1"/>
    </source>
</evidence>
<dbReference type="KEGG" id="vg:15009912"/>
<dbReference type="EMBL" id="KC821604">
    <property type="protein sequence ID" value="AGO47235.1"/>
    <property type="molecule type" value="Genomic_DNA"/>
</dbReference>
<dbReference type="RefSeq" id="YP_007673396.1">
    <property type="nucleotide sequence ID" value="NC_020842.1"/>
</dbReference>
<name>M4SL62_9CAUD</name>
<dbReference type="EMBL" id="HQ634192">
    <property type="protein sequence ID" value="AGH56713.1"/>
    <property type="molecule type" value="Genomic_DNA"/>
</dbReference>
<reference evidence="3" key="3">
    <citation type="submission" date="2013-03" db="EMBL/GenBank/DDBJ databases">
        <title>The Cellulophaga phages: a novel, diverse, and globally ubiquitous model system.</title>
        <authorList>
            <person name="Holmfeldt K."/>
            <person name="Solonenko N."/>
            <person name="Shah M."/>
            <person name="Corrier K."/>
            <person name="Riemann L."/>
            <person name="VerBerkmoes N.C."/>
            <person name="Sullivan M.B."/>
        </authorList>
    </citation>
    <scope>NUCLEOTIDE SEQUENCE [LARGE SCALE GENOMIC DNA]</scope>
</reference>
<proteinExistence type="predicted"/>
<evidence type="ECO:0000313" key="3">
    <source>
        <dbReference type="Proteomes" id="UP000014729"/>
    </source>
</evidence>
<gene>
    <name evidence="1" type="ORF">CGPG_00014</name>
    <name evidence="2" type="ORF">PhiST_gp096</name>
</gene>
<organism evidence="1 4">
    <name type="scientific">Cellulophaga phage phiST</name>
    <dbReference type="NCBI Taxonomy" id="756282"/>
    <lineage>
        <taxon>Viruses</taxon>
        <taxon>Duplodnaviria</taxon>
        <taxon>Heunggongvirae</taxon>
        <taxon>Uroviricota</taxon>
        <taxon>Caudoviricetes</taxon>
        <taxon>Cbastvirus</taxon>
        <taxon>Cbastvirus ST</taxon>
    </lineage>
</organism>
<accession>M4SL62</accession>
<sequence>MSRGVAESTLQYWRDNLSCEAQVKRQLADEYANAESQENIEILDEIWDLVYNNVGESN</sequence>